<reference evidence="2 3" key="1">
    <citation type="submission" date="2024-08" db="EMBL/GenBank/DDBJ databases">
        <authorList>
            <person name="Cucini C."/>
            <person name="Frati F."/>
        </authorList>
    </citation>
    <scope>NUCLEOTIDE SEQUENCE [LARGE SCALE GENOMIC DNA]</scope>
</reference>
<sequence length="390" mass="43880">MRGHMLRWDSEKKRLTADTSKKSLNTVQFYRHLRICYATGMILQVILTNYNQSGGSLMSKTEIAFYLTAVIANDFHLNECFKKASDIVLYVNGLIIFSEKYNQNKKWKSHSLLEKLDIGVAYSMYVTAATFAFNFVVLQHWNEPCKSFFLGYQLLDECGIFKIIENVDTHVKYNITLGIKLSFLMFNYLVFNVGVQLAAFVIGGLQSLCTITLCGHIATFKNIWIEGEIPRLDASLIHREIQVMATIFNKIQQGSLMTVAIVQPVILLALCSFTLLKTPWNGDTVGVLAQFSLIVFDTALVVMVTLGGMAKVHNASKEAIDAMKQNVNCMANSSNNFVTMKGFKWQRKFVESCSPIKVKFGTDNFVEDDTPLNCISQAFDLTVQLLLLGV</sequence>
<feature type="transmembrane region" description="Helical" evidence="1">
    <location>
        <begin position="116"/>
        <end position="138"/>
    </location>
</feature>
<organism evidence="2 3">
    <name type="scientific">Orchesella dallaii</name>
    <dbReference type="NCBI Taxonomy" id="48710"/>
    <lineage>
        <taxon>Eukaryota</taxon>
        <taxon>Metazoa</taxon>
        <taxon>Ecdysozoa</taxon>
        <taxon>Arthropoda</taxon>
        <taxon>Hexapoda</taxon>
        <taxon>Collembola</taxon>
        <taxon>Entomobryomorpha</taxon>
        <taxon>Entomobryoidea</taxon>
        <taxon>Orchesellidae</taxon>
        <taxon>Orchesellinae</taxon>
        <taxon>Orchesella</taxon>
    </lineage>
</organism>
<keyword evidence="1" id="KW-1133">Transmembrane helix</keyword>
<gene>
    <name evidence="2" type="ORF">ODALV1_LOCUS28130</name>
</gene>
<name>A0ABP1RZR1_9HEXA</name>
<evidence type="ECO:0008006" key="4">
    <source>
        <dbReference type="Google" id="ProtNLM"/>
    </source>
</evidence>
<feature type="transmembrane region" description="Helical" evidence="1">
    <location>
        <begin position="189"/>
        <end position="214"/>
    </location>
</feature>
<protein>
    <recommendedName>
        <fullName evidence="4">Odorant receptor</fullName>
    </recommendedName>
</protein>
<dbReference type="EMBL" id="CAXLJM020000133">
    <property type="protein sequence ID" value="CAL8140077.1"/>
    <property type="molecule type" value="Genomic_DNA"/>
</dbReference>
<feature type="transmembrane region" description="Helical" evidence="1">
    <location>
        <begin position="256"/>
        <end position="276"/>
    </location>
</feature>
<keyword evidence="3" id="KW-1185">Reference proteome</keyword>
<evidence type="ECO:0000313" key="3">
    <source>
        <dbReference type="Proteomes" id="UP001642540"/>
    </source>
</evidence>
<keyword evidence="1" id="KW-0812">Transmembrane</keyword>
<feature type="transmembrane region" description="Helical" evidence="1">
    <location>
        <begin position="288"/>
        <end position="310"/>
    </location>
</feature>
<proteinExistence type="predicted"/>
<dbReference type="Proteomes" id="UP001642540">
    <property type="component" value="Unassembled WGS sequence"/>
</dbReference>
<comment type="caution">
    <text evidence="2">The sequence shown here is derived from an EMBL/GenBank/DDBJ whole genome shotgun (WGS) entry which is preliminary data.</text>
</comment>
<evidence type="ECO:0000256" key="1">
    <source>
        <dbReference type="SAM" id="Phobius"/>
    </source>
</evidence>
<keyword evidence="1" id="KW-0472">Membrane</keyword>
<accession>A0ABP1RZR1</accession>
<evidence type="ECO:0000313" key="2">
    <source>
        <dbReference type="EMBL" id="CAL8140077.1"/>
    </source>
</evidence>